<evidence type="ECO:0000313" key="8">
    <source>
        <dbReference type="Proteomes" id="UP000001296"/>
    </source>
</evidence>
<dbReference type="EMBL" id="CP001698">
    <property type="protein sequence ID" value="ADN02010.1"/>
    <property type="molecule type" value="Genomic_DNA"/>
</dbReference>
<evidence type="ECO:0000256" key="5">
    <source>
        <dbReference type="SAM" id="Phobius"/>
    </source>
</evidence>
<proteinExistence type="predicted"/>
<dbReference type="Proteomes" id="UP000001296">
    <property type="component" value="Chromosome"/>
</dbReference>
<accession>E0RSM3</accession>
<dbReference type="KEGG" id="sta:STHERM_c10650"/>
<evidence type="ECO:0000256" key="4">
    <source>
        <dbReference type="ARBA" id="ARBA00023136"/>
    </source>
</evidence>
<dbReference type="GO" id="GO:0006874">
    <property type="term" value="P:intracellular calcium ion homeostasis"/>
    <property type="evidence" value="ECO:0007669"/>
    <property type="project" value="TreeGrafter"/>
</dbReference>
<feature type="domain" description="Sodium/calcium exchanger membrane region" evidence="6">
    <location>
        <begin position="188"/>
        <end position="329"/>
    </location>
</feature>
<feature type="domain" description="Sodium/calcium exchanger membrane region" evidence="6">
    <location>
        <begin position="8"/>
        <end position="154"/>
    </location>
</feature>
<dbReference type="PANTHER" id="PTHR10846">
    <property type="entry name" value="SODIUM/POTASSIUM/CALCIUM EXCHANGER"/>
    <property type="match status" value="1"/>
</dbReference>
<evidence type="ECO:0000256" key="3">
    <source>
        <dbReference type="ARBA" id="ARBA00022989"/>
    </source>
</evidence>
<dbReference type="AlphaFoldDB" id="E0RSM3"/>
<feature type="transmembrane region" description="Helical" evidence="5">
    <location>
        <begin position="42"/>
        <end position="66"/>
    </location>
</feature>
<sequence>MTFHLLFALLGVVGGVWALYYGGNEFVRGASLLATRLRVSPLAVGLTVVAMGTSAPEFFVSFLAALQGHPSIAVGNVVGSNVANVLLILGVASLLAPVMKEAQLFTFDFPWLFFSYLLVFIGVIVYYPSSYGAFARWAGGLLLLSLAAYLTLLYRKSKKEQRLQEELLKAEGLVEDGHERTVSLSRIVVRLFLGLSFLLLGSEALIRGSTWLAREVLHVSERFISLTVIAIGTSLPELVTSIVASTKDENEISLGNIVGSNIFNVMGVLGVSAVLSPLHVSIPEFWYDYGMMCLSSALLVVLLKRRGRVGRPAGAGFLLLYTGYIVLLYFTRFQ</sequence>
<dbReference type="NCBIfam" id="TIGR00367">
    <property type="entry name" value="calcium/sodium antiporter"/>
    <property type="match status" value="1"/>
</dbReference>
<dbReference type="RefSeq" id="WP_013313851.1">
    <property type="nucleotide sequence ID" value="NC_014484.1"/>
</dbReference>
<name>E0RSM3_WINT6</name>
<reference evidence="7 8" key="2">
    <citation type="journal article" date="2010" name="J. Bacteriol.">
        <title>Genome sequence of the polysaccharide-degrading, thermophilic anaerobe Spirochaeta thermophila DSM 6192.</title>
        <authorList>
            <person name="Angelov A."/>
            <person name="Liebl S."/>
            <person name="Ballschmiter M."/>
            <person name="Bomeke M."/>
            <person name="Lehmann R."/>
            <person name="Liesegang H."/>
            <person name="Daniel R."/>
            <person name="Liebl W."/>
        </authorList>
    </citation>
    <scope>NUCLEOTIDE SEQUENCE [LARGE SCALE GENOMIC DNA]</scope>
    <source>
        <strain evidence="8">ATCC 49972 / DSM 6192 / RI 19.B1</strain>
    </source>
</reference>
<evidence type="ECO:0000256" key="2">
    <source>
        <dbReference type="ARBA" id="ARBA00022692"/>
    </source>
</evidence>
<dbReference type="InterPro" id="IPR004837">
    <property type="entry name" value="NaCa_Exmemb"/>
</dbReference>
<feature type="transmembrane region" description="Helical" evidence="5">
    <location>
        <begin position="134"/>
        <end position="154"/>
    </location>
</feature>
<feature type="transmembrane region" description="Helical" evidence="5">
    <location>
        <begin position="72"/>
        <end position="97"/>
    </location>
</feature>
<feature type="transmembrane region" description="Helical" evidence="5">
    <location>
        <begin position="257"/>
        <end position="280"/>
    </location>
</feature>
<feature type="transmembrane region" description="Helical" evidence="5">
    <location>
        <begin position="286"/>
        <end position="303"/>
    </location>
</feature>
<reference key="1">
    <citation type="submission" date="2009-08" db="EMBL/GenBank/DDBJ databases">
        <title>The genome sequence of Spirochaeta thermophila DSM6192.</title>
        <authorList>
            <person name="Angelov A."/>
            <person name="Mientus M."/>
            <person name="Wittenberg S."/>
            <person name="Lehmann R."/>
            <person name="Liesegang H."/>
            <person name="Daniel R."/>
            <person name="Liebl W."/>
        </authorList>
    </citation>
    <scope>NUCLEOTIDE SEQUENCE</scope>
    <source>
        <strain>DSM 6192</strain>
    </source>
</reference>
<keyword evidence="4 5" id="KW-0472">Membrane</keyword>
<dbReference type="HOGENOM" id="CLU_007948_0_3_12"/>
<keyword evidence="3 5" id="KW-1133">Transmembrane helix</keyword>
<feature type="transmembrane region" description="Helical" evidence="5">
    <location>
        <begin position="109"/>
        <end position="128"/>
    </location>
</feature>
<dbReference type="InterPro" id="IPR044880">
    <property type="entry name" value="NCX_ion-bd_dom_sf"/>
</dbReference>
<dbReference type="Gene3D" id="1.20.1420.30">
    <property type="entry name" value="NCX, central ion-binding region"/>
    <property type="match status" value="1"/>
</dbReference>
<dbReference type="PANTHER" id="PTHR10846:SF8">
    <property type="entry name" value="INNER MEMBRANE PROTEIN YRBG"/>
    <property type="match status" value="1"/>
</dbReference>
<feature type="transmembrane region" description="Helical" evidence="5">
    <location>
        <begin position="315"/>
        <end position="331"/>
    </location>
</feature>
<organism evidence="7 8">
    <name type="scientific">Winmispira thermophila (strain ATCC 49972 / DSM 6192 / RI 19.B1)</name>
    <name type="common">Spirochaeta thermophila</name>
    <dbReference type="NCBI Taxonomy" id="665571"/>
    <lineage>
        <taxon>Bacteria</taxon>
        <taxon>Pseudomonadati</taxon>
        <taxon>Spirochaetota</taxon>
        <taxon>Spirochaetia</taxon>
        <taxon>Winmispirales</taxon>
        <taxon>Winmispiraceae</taxon>
        <taxon>Winmispira</taxon>
    </lineage>
</organism>
<dbReference type="GO" id="GO:0008273">
    <property type="term" value="F:calcium, potassium:sodium antiporter activity"/>
    <property type="evidence" value="ECO:0007669"/>
    <property type="project" value="TreeGrafter"/>
</dbReference>
<dbReference type="PaxDb" id="665571-STHERM_c10650"/>
<comment type="subcellular location">
    <subcellularLocation>
        <location evidence="1">Membrane</location>
        <topology evidence="1">Multi-pass membrane protein</topology>
    </subcellularLocation>
</comment>
<keyword evidence="2 5" id="KW-0812">Transmembrane</keyword>
<evidence type="ECO:0000256" key="1">
    <source>
        <dbReference type="ARBA" id="ARBA00004141"/>
    </source>
</evidence>
<dbReference type="Pfam" id="PF01699">
    <property type="entry name" value="Na_Ca_ex"/>
    <property type="match status" value="2"/>
</dbReference>
<feature type="transmembrane region" description="Helical" evidence="5">
    <location>
        <begin position="6"/>
        <end position="22"/>
    </location>
</feature>
<gene>
    <name evidence="7" type="ordered locus">STHERM_c10650</name>
</gene>
<dbReference type="GO" id="GO:0005262">
    <property type="term" value="F:calcium channel activity"/>
    <property type="evidence" value="ECO:0007669"/>
    <property type="project" value="TreeGrafter"/>
</dbReference>
<evidence type="ECO:0000259" key="6">
    <source>
        <dbReference type="Pfam" id="PF01699"/>
    </source>
</evidence>
<dbReference type="InterPro" id="IPR004481">
    <property type="entry name" value="K/Na/Ca-exchanger"/>
</dbReference>
<feature type="transmembrane region" description="Helical" evidence="5">
    <location>
        <begin position="187"/>
        <end position="206"/>
    </location>
</feature>
<dbReference type="GO" id="GO:0005886">
    <property type="term" value="C:plasma membrane"/>
    <property type="evidence" value="ECO:0007669"/>
    <property type="project" value="TreeGrafter"/>
</dbReference>
<feature type="transmembrane region" description="Helical" evidence="5">
    <location>
        <begin position="226"/>
        <end position="245"/>
    </location>
</feature>
<evidence type="ECO:0000313" key="7">
    <source>
        <dbReference type="EMBL" id="ADN02010.1"/>
    </source>
</evidence>
<dbReference type="eggNOG" id="COG0530">
    <property type="taxonomic scope" value="Bacteria"/>
</dbReference>
<protein>
    <submittedName>
        <fullName evidence="7">K+-dependent Na+/Ca+ exchanger related-protein</fullName>
    </submittedName>
</protein>